<evidence type="ECO:0000256" key="2">
    <source>
        <dbReference type="ARBA" id="ARBA00022737"/>
    </source>
</evidence>
<dbReference type="PROSITE" id="PS50206">
    <property type="entry name" value="RHODANESE_3"/>
    <property type="match status" value="1"/>
</dbReference>
<dbReference type="InterPro" id="IPR045078">
    <property type="entry name" value="TST/MPST-like"/>
</dbReference>
<evidence type="ECO:0000313" key="6">
    <source>
        <dbReference type="Proteomes" id="UP000028990"/>
    </source>
</evidence>
<evidence type="ECO:0000259" key="4">
    <source>
        <dbReference type="PROSITE" id="PS50206"/>
    </source>
</evidence>
<sequence length="166" mass="18190">MTVANERIFKLKQEPPYEDIKSILESRRFQVEDAWTASHFLGTDHEPGDSIEIGHIPGTVNVPFTEFLTEEGKEKSPEEICCFRRRRWTCPGPRWPHVAAVSRPATWCWGPTSAVSPTCPSKMAPGSSGTCVPSLNTSSPRAEGKPTEVGGDTGDTRPTAAHSLDL</sequence>
<dbReference type="Gene3D" id="3.40.250.10">
    <property type="entry name" value="Rhodanese-like domain"/>
    <property type="match status" value="1"/>
</dbReference>
<accession>A0A091DMM0</accession>
<dbReference type="AlphaFoldDB" id="A0A091DMM0"/>
<dbReference type="GO" id="GO:0004792">
    <property type="term" value="F:thiosulfate-cyanide sulfurtransferase activity"/>
    <property type="evidence" value="ECO:0007669"/>
    <property type="project" value="TreeGrafter"/>
</dbReference>
<proteinExistence type="predicted"/>
<organism evidence="5 6">
    <name type="scientific">Fukomys damarensis</name>
    <name type="common">Damaraland mole rat</name>
    <name type="synonym">Cryptomys damarensis</name>
    <dbReference type="NCBI Taxonomy" id="885580"/>
    <lineage>
        <taxon>Eukaryota</taxon>
        <taxon>Metazoa</taxon>
        <taxon>Chordata</taxon>
        <taxon>Craniata</taxon>
        <taxon>Vertebrata</taxon>
        <taxon>Euteleostomi</taxon>
        <taxon>Mammalia</taxon>
        <taxon>Eutheria</taxon>
        <taxon>Euarchontoglires</taxon>
        <taxon>Glires</taxon>
        <taxon>Rodentia</taxon>
        <taxon>Hystricomorpha</taxon>
        <taxon>Bathyergidae</taxon>
        <taxon>Fukomys</taxon>
    </lineage>
</organism>
<evidence type="ECO:0000256" key="3">
    <source>
        <dbReference type="SAM" id="MobiDB-lite"/>
    </source>
</evidence>
<evidence type="ECO:0000256" key="1">
    <source>
        <dbReference type="ARBA" id="ARBA00022679"/>
    </source>
</evidence>
<keyword evidence="2" id="KW-0677">Repeat</keyword>
<dbReference type="PANTHER" id="PTHR11364:SF25">
    <property type="entry name" value="3-MERCAPTOPYRUVATE SULFURTRANSFERASE"/>
    <property type="match status" value="1"/>
</dbReference>
<dbReference type="PANTHER" id="PTHR11364">
    <property type="entry name" value="THIOSULFATE SULFERTANSFERASE"/>
    <property type="match status" value="1"/>
</dbReference>
<feature type="domain" description="Rhodanese" evidence="4">
    <location>
        <begin position="42"/>
        <end position="80"/>
    </location>
</feature>
<keyword evidence="6" id="KW-1185">Reference proteome</keyword>
<gene>
    <name evidence="5" type="ORF">H920_05208</name>
</gene>
<dbReference type="InterPro" id="IPR001763">
    <property type="entry name" value="Rhodanese-like_dom"/>
</dbReference>
<reference evidence="5 6" key="1">
    <citation type="submission" date="2013-11" db="EMBL/GenBank/DDBJ databases">
        <title>The Damaraland mole rat (Fukomys damarensis) genome and evolution of African mole rats.</title>
        <authorList>
            <person name="Gladyshev V.N."/>
            <person name="Fang X."/>
        </authorList>
    </citation>
    <scope>NUCLEOTIDE SEQUENCE [LARGE SCALE GENOMIC DNA]</scope>
    <source>
        <tissue evidence="5">Liver</tissue>
    </source>
</reference>
<dbReference type="InterPro" id="IPR036873">
    <property type="entry name" value="Rhodanese-like_dom_sf"/>
</dbReference>
<protein>
    <submittedName>
        <fullName evidence="5">3-mercaptopyruvate sulfurtransferase</fullName>
    </submittedName>
</protein>
<dbReference type="Proteomes" id="UP000028990">
    <property type="component" value="Unassembled WGS sequence"/>
</dbReference>
<keyword evidence="1 5" id="KW-0808">Transferase</keyword>
<evidence type="ECO:0000313" key="5">
    <source>
        <dbReference type="EMBL" id="KFO33389.1"/>
    </source>
</evidence>
<feature type="compositionally biased region" description="Polar residues" evidence="3">
    <location>
        <begin position="127"/>
        <end position="140"/>
    </location>
</feature>
<name>A0A091DMM0_FUKDA</name>
<keyword evidence="5" id="KW-0670">Pyruvate</keyword>
<dbReference type="EMBL" id="KN122094">
    <property type="protein sequence ID" value="KFO33389.1"/>
    <property type="molecule type" value="Genomic_DNA"/>
</dbReference>
<dbReference type="GO" id="GO:0005739">
    <property type="term" value="C:mitochondrion"/>
    <property type="evidence" value="ECO:0007669"/>
    <property type="project" value="TreeGrafter"/>
</dbReference>
<feature type="region of interest" description="Disordered" evidence="3">
    <location>
        <begin position="120"/>
        <end position="166"/>
    </location>
</feature>
<dbReference type="SUPFAM" id="SSF52821">
    <property type="entry name" value="Rhodanese/Cell cycle control phosphatase"/>
    <property type="match status" value="1"/>
</dbReference>